<dbReference type="Proteomes" id="UP000028302">
    <property type="component" value="Unassembled WGS sequence"/>
</dbReference>
<proteinExistence type="predicted"/>
<feature type="domain" description="NADP-dependent oxidoreductase" evidence="2">
    <location>
        <begin position="15"/>
        <end position="314"/>
    </location>
</feature>
<keyword evidence="4" id="KW-1185">Reference proteome</keyword>
<dbReference type="OrthoDB" id="9772407at2"/>
<name>A0A084INH6_SALHC</name>
<gene>
    <name evidence="3" type="ORF">C41B8_05143</name>
</gene>
<keyword evidence="1" id="KW-0560">Oxidoreductase</keyword>
<organism evidence="3 4">
    <name type="scientific">Salinisphaera hydrothermalis (strain C41B8)</name>
    <dbReference type="NCBI Taxonomy" id="1304275"/>
    <lineage>
        <taxon>Bacteria</taxon>
        <taxon>Pseudomonadati</taxon>
        <taxon>Pseudomonadota</taxon>
        <taxon>Gammaproteobacteria</taxon>
        <taxon>Salinisphaerales</taxon>
        <taxon>Salinisphaeraceae</taxon>
        <taxon>Salinisphaera</taxon>
    </lineage>
</organism>
<dbReference type="STRING" id="1304275.C41B8_05143"/>
<dbReference type="InterPro" id="IPR050523">
    <property type="entry name" value="AKR_Detox_Biosynth"/>
</dbReference>
<dbReference type="eggNOG" id="COG0667">
    <property type="taxonomic scope" value="Bacteria"/>
</dbReference>
<reference evidence="3 4" key="1">
    <citation type="submission" date="2013-03" db="EMBL/GenBank/DDBJ databases">
        <title>Salinisphaera hydrothermalis C41B8 Genome Sequencing.</title>
        <authorList>
            <person name="Li C."/>
            <person name="Lai Q."/>
            <person name="Shao Z."/>
        </authorList>
    </citation>
    <scope>NUCLEOTIDE SEQUENCE [LARGE SCALE GENOMIC DNA]</scope>
    <source>
        <strain evidence="3 4">C41B8</strain>
    </source>
</reference>
<dbReference type="Gene3D" id="3.20.20.100">
    <property type="entry name" value="NADP-dependent oxidoreductase domain"/>
    <property type="match status" value="1"/>
</dbReference>
<dbReference type="GO" id="GO:0016491">
    <property type="term" value="F:oxidoreductase activity"/>
    <property type="evidence" value="ECO:0007669"/>
    <property type="project" value="UniProtKB-KW"/>
</dbReference>
<dbReference type="SUPFAM" id="SSF51430">
    <property type="entry name" value="NAD(P)-linked oxidoreductase"/>
    <property type="match status" value="1"/>
</dbReference>
<dbReference type="RefSeq" id="WP_037335067.1">
    <property type="nucleotide sequence ID" value="NZ_APNK01000005.1"/>
</dbReference>
<dbReference type="Pfam" id="PF00248">
    <property type="entry name" value="Aldo_ket_red"/>
    <property type="match status" value="1"/>
</dbReference>
<protein>
    <submittedName>
        <fullName evidence="3">Aldo/keto reductase</fullName>
    </submittedName>
</protein>
<dbReference type="InterPro" id="IPR023210">
    <property type="entry name" value="NADP_OxRdtase_dom"/>
</dbReference>
<dbReference type="EMBL" id="APNK01000005">
    <property type="protein sequence ID" value="KEZ78260.1"/>
    <property type="molecule type" value="Genomic_DNA"/>
</dbReference>
<dbReference type="InterPro" id="IPR036812">
    <property type="entry name" value="NAD(P)_OxRdtase_dom_sf"/>
</dbReference>
<evidence type="ECO:0000256" key="1">
    <source>
        <dbReference type="ARBA" id="ARBA00023002"/>
    </source>
</evidence>
<evidence type="ECO:0000259" key="2">
    <source>
        <dbReference type="Pfam" id="PF00248"/>
    </source>
</evidence>
<dbReference type="PANTHER" id="PTHR43364:SF6">
    <property type="entry name" value="OXIDOREDUCTASE-RELATED"/>
    <property type="match status" value="1"/>
</dbReference>
<dbReference type="CDD" id="cd19081">
    <property type="entry name" value="AKR_AKR9C1"/>
    <property type="match status" value="1"/>
</dbReference>
<dbReference type="PATRIC" id="fig|1304275.5.peg.1051"/>
<dbReference type="GO" id="GO:0005829">
    <property type="term" value="C:cytosol"/>
    <property type="evidence" value="ECO:0007669"/>
    <property type="project" value="TreeGrafter"/>
</dbReference>
<dbReference type="AlphaFoldDB" id="A0A084INH6"/>
<sequence length="322" mass="35912">MEYRTLGLTELKTAPLIFGGNVFGWTLNEKDSFDMIDAWLDAGFNMIDTADVYSKWAEGHSGGESEALLGRYLAERGNRDRIVLASKVGMEMPDQGEGLSREWITTEIENSLRRLNTDYLDLYFAHTDDDTTPLDETMEAFDRLISDGKVRNIGASNYDGARLVSALGAARDLEVPRYEVLQPFYNLYDRFDFENDLAEICIEHDLGVTPYFSLASGFLTGKYRSRADAEGRARAPFVDKYFDDRGMRILAALDDVAARYDTTPAAIALAWLIQRRSVTAPIVSATSKSQFDQLVTATSITLDEAAVTTLDEASATPPEERE</sequence>
<evidence type="ECO:0000313" key="4">
    <source>
        <dbReference type="Proteomes" id="UP000028302"/>
    </source>
</evidence>
<comment type="caution">
    <text evidence="3">The sequence shown here is derived from an EMBL/GenBank/DDBJ whole genome shotgun (WGS) entry which is preliminary data.</text>
</comment>
<accession>A0A084INH6</accession>
<dbReference type="PANTHER" id="PTHR43364">
    <property type="entry name" value="NADH-SPECIFIC METHYLGLYOXAL REDUCTASE-RELATED"/>
    <property type="match status" value="1"/>
</dbReference>
<evidence type="ECO:0000313" key="3">
    <source>
        <dbReference type="EMBL" id="KEZ78260.1"/>
    </source>
</evidence>
<dbReference type="FunFam" id="3.20.20.100:FF:000004">
    <property type="entry name" value="Oxidoreductase, aldo/keto reductase"/>
    <property type="match status" value="1"/>
</dbReference>